<evidence type="ECO:0000313" key="3">
    <source>
        <dbReference type="Proteomes" id="UP001500466"/>
    </source>
</evidence>
<comment type="caution">
    <text evidence="2">The sequence shown here is derived from an EMBL/GenBank/DDBJ whole genome shotgun (WGS) entry which is preliminary data.</text>
</comment>
<dbReference type="RefSeq" id="WP_345680221.1">
    <property type="nucleotide sequence ID" value="NZ_BAABHS010000043.1"/>
</dbReference>
<evidence type="ECO:0000256" key="1">
    <source>
        <dbReference type="SAM" id="MobiDB-lite"/>
    </source>
</evidence>
<accession>A0ABP9I816</accession>
<organism evidence="2 3">
    <name type="scientific">Yinghuangia aomiensis</name>
    <dbReference type="NCBI Taxonomy" id="676205"/>
    <lineage>
        <taxon>Bacteria</taxon>
        <taxon>Bacillati</taxon>
        <taxon>Actinomycetota</taxon>
        <taxon>Actinomycetes</taxon>
        <taxon>Kitasatosporales</taxon>
        <taxon>Streptomycetaceae</taxon>
        <taxon>Yinghuangia</taxon>
    </lineage>
</organism>
<sequence>MREGHRALTQEMVRSAVDALDLKVGPARAVLSIATLKPGPLVDAADHRLDWIDGDSDFAKRRPSNRTPWRQLQADIEAAPGRLPVGTTAVSITGGLRLAPAFLVGTAFRMVTGADLAIMQGVQLWSTKDPYDSALVPGPEEHSVGQRDELAVAMATDPTEDVLTYLHEQTQARHERSRLGRAGQNPPLSH</sequence>
<reference evidence="3" key="1">
    <citation type="journal article" date="2019" name="Int. J. Syst. Evol. Microbiol.">
        <title>The Global Catalogue of Microorganisms (GCM) 10K type strain sequencing project: providing services to taxonomists for standard genome sequencing and annotation.</title>
        <authorList>
            <consortium name="The Broad Institute Genomics Platform"/>
            <consortium name="The Broad Institute Genome Sequencing Center for Infectious Disease"/>
            <person name="Wu L."/>
            <person name="Ma J."/>
        </authorList>
    </citation>
    <scope>NUCLEOTIDE SEQUENCE [LARGE SCALE GENOMIC DNA]</scope>
    <source>
        <strain evidence="3">JCM 17986</strain>
    </source>
</reference>
<proteinExistence type="predicted"/>
<protein>
    <submittedName>
        <fullName evidence="2">Uncharacterized protein</fullName>
    </submittedName>
</protein>
<keyword evidence="3" id="KW-1185">Reference proteome</keyword>
<dbReference type="Proteomes" id="UP001500466">
    <property type="component" value="Unassembled WGS sequence"/>
</dbReference>
<name>A0ABP9I816_9ACTN</name>
<dbReference type="EMBL" id="BAABHS010000043">
    <property type="protein sequence ID" value="GAA4991255.1"/>
    <property type="molecule type" value="Genomic_DNA"/>
</dbReference>
<gene>
    <name evidence="2" type="ORF">GCM10023205_73990</name>
</gene>
<feature type="region of interest" description="Disordered" evidence="1">
    <location>
        <begin position="169"/>
        <end position="190"/>
    </location>
</feature>
<evidence type="ECO:0000313" key="2">
    <source>
        <dbReference type="EMBL" id="GAA4991255.1"/>
    </source>
</evidence>